<feature type="binding site" evidence="6">
    <location>
        <position position="334"/>
    </location>
    <ligand>
        <name>a divalent metal cation</name>
        <dbReference type="ChEBI" id="CHEBI:60240"/>
        <label>1</label>
    </ligand>
</feature>
<dbReference type="Proteomes" id="UP000199280">
    <property type="component" value="Unassembled WGS sequence"/>
</dbReference>
<sequence length="377" mass="42816">MKSITGYEFIELFESHVPTWLAEEGDPVGLHLGDLSRPIRRILVTLDVRPEVVQEAIEKQVDFIFSHHPPIYRPLKNLDATDKQTKMYIDLLKHDISVYAAHTNLDNASNGMNDWLSEALGLLDVEIMDVTKRVPVKKISVCVPNAECNRVRLAMTDAGAGNISDEYSHCSYEAQGVGRFTPMEGAKPAIGHINEPEEVQEKKIEMIVEDKYLADVLEALYESHPYEEPIYEIYTINNFQREYGLGRVGNLALPMSLRSFIQYVKDVFQIEGMRFIAADLDQTISRVAICGGDAGKYYRKAIKKGADVYITGDVYYHTAHDMQADGLTVIDPGHHIEQICKQKLLELFTEWKKENDWDLEVIASEINTDPFIFDSQL</sequence>
<feature type="binding site" evidence="6">
    <location>
        <position position="106"/>
    </location>
    <ligand>
        <name>a divalent metal cation</name>
        <dbReference type="ChEBI" id="CHEBI:60240"/>
        <label>1</label>
    </ligand>
</feature>
<evidence type="ECO:0000313" key="9">
    <source>
        <dbReference type="Proteomes" id="UP000076878"/>
    </source>
</evidence>
<dbReference type="SUPFAM" id="SSF102705">
    <property type="entry name" value="NIF3 (NGG1p interacting factor 3)-like"/>
    <property type="match status" value="1"/>
</dbReference>
<evidence type="ECO:0000256" key="1">
    <source>
        <dbReference type="ARBA" id="ARBA00006964"/>
    </source>
</evidence>
<dbReference type="GO" id="GO:0046872">
    <property type="term" value="F:metal ion binding"/>
    <property type="evidence" value="ECO:0007669"/>
    <property type="project" value="UniProtKB-UniRule"/>
</dbReference>
<comment type="subunit">
    <text evidence="2">Homohexamer.</text>
</comment>
<name>A0A143Y511_9LACT</name>
<evidence type="ECO:0000256" key="3">
    <source>
        <dbReference type="ARBA" id="ARBA00022112"/>
    </source>
</evidence>
<evidence type="ECO:0000256" key="5">
    <source>
        <dbReference type="PIRNR" id="PIRNR037489"/>
    </source>
</evidence>
<reference evidence="7 9" key="1">
    <citation type="submission" date="2016-02" db="EMBL/GenBank/DDBJ databases">
        <authorList>
            <person name="Wen L."/>
            <person name="He K."/>
            <person name="Yang H."/>
        </authorList>
    </citation>
    <scope>NUCLEOTIDE SEQUENCE [LARGE SCALE GENOMIC DNA]</scope>
    <source>
        <strain evidence="7">Trichococcus_R210</strain>
    </source>
</reference>
<dbReference type="Proteomes" id="UP000076878">
    <property type="component" value="Unassembled WGS sequence"/>
</dbReference>
<dbReference type="PIRSF" id="PIRSF037489">
    <property type="entry name" value="UCP037489_NIF3_YqfO"/>
    <property type="match status" value="1"/>
</dbReference>
<dbReference type="FunFam" id="3.40.1390.30:FF:000001">
    <property type="entry name" value="GTP cyclohydrolase 1 type 2"/>
    <property type="match status" value="1"/>
</dbReference>
<evidence type="ECO:0000313" key="10">
    <source>
        <dbReference type="Proteomes" id="UP000199280"/>
    </source>
</evidence>
<dbReference type="InterPro" id="IPR017221">
    <property type="entry name" value="DUF34/NIF3_bac"/>
</dbReference>
<dbReference type="EMBL" id="FNYT01000001">
    <property type="protein sequence ID" value="SEI51772.1"/>
    <property type="molecule type" value="Genomic_DNA"/>
</dbReference>
<dbReference type="STRING" id="640938.TR210_176"/>
<dbReference type="AlphaFoldDB" id="A0A143Y511"/>
<evidence type="ECO:0000256" key="6">
    <source>
        <dbReference type="PIRSR" id="PIRSR602678-1"/>
    </source>
</evidence>
<comment type="similarity">
    <text evidence="1 5">Belongs to the GTP cyclohydrolase I type 2/NIF3 family.</text>
</comment>
<dbReference type="PANTHER" id="PTHR13799:SF14">
    <property type="entry name" value="GTP CYCLOHYDROLASE 1 TYPE 2 HOMOLOG"/>
    <property type="match status" value="1"/>
</dbReference>
<keyword evidence="4 5" id="KW-0479">Metal-binding</keyword>
<dbReference type="InterPro" id="IPR036069">
    <property type="entry name" value="DUF34/NIF3_sf"/>
</dbReference>
<organism evidence="7 9">
    <name type="scientific">Trichococcus ilyis</name>
    <dbReference type="NCBI Taxonomy" id="640938"/>
    <lineage>
        <taxon>Bacteria</taxon>
        <taxon>Bacillati</taxon>
        <taxon>Bacillota</taxon>
        <taxon>Bacilli</taxon>
        <taxon>Lactobacillales</taxon>
        <taxon>Carnobacteriaceae</taxon>
        <taxon>Trichococcus</taxon>
    </lineage>
</organism>
<protein>
    <recommendedName>
        <fullName evidence="3 5">GTP cyclohydrolase 1 type 2 homolog</fullName>
    </recommendedName>
</protein>
<accession>A0A143Y511</accession>
<dbReference type="Gene3D" id="3.40.1390.30">
    <property type="entry name" value="NIF3 (NGG1p interacting factor 3)-like"/>
    <property type="match status" value="2"/>
</dbReference>
<dbReference type="InterPro" id="IPR002678">
    <property type="entry name" value="DUF34/NIF3"/>
</dbReference>
<evidence type="ECO:0000313" key="8">
    <source>
        <dbReference type="EMBL" id="SEI51772.1"/>
    </source>
</evidence>
<dbReference type="EMBL" id="FJNB01000001">
    <property type="protein sequence ID" value="CZQ81893.1"/>
    <property type="molecule type" value="Genomic_DNA"/>
</dbReference>
<dbReference type="GO" id="GO:0016787">
    <property type="term" value="F:hydrolase activity"/>
    <property type="evidence" value="ECO:0007669"/>
    <property type="project" value="UniProtKB-KW"/>
</dbReference>
<proteinExistence type="inferred from homology"/>
<dbReference type="Gene3D" id="3.30.70.120">
    <property type="match status" value="1"/>
</dbReference>
<dbReference type="RefSeq" id="WP_068620615.1">
    <property type="nucleotide sequence ID" value="NZ_FJNB01000001.1"/>
</dbReference>
<dbReference type="Pfam" id="PF01784">
    <property type="entry name" value="DUF34_NIF3"/>
    <property type="match status" value="1"/>
</dbReference>
<feature type="binding site" evidence="6">
    <location>
        <position position="68"/>
    </location>
    <ligand>
        <name>a divalent metal cation</name>
        <dbReference type="ChEBI" id="CHEBI:60240"/>
        <label>1</label>
    </ligand>
</feature>
<feature type="binding site" evidence="6">
    <location>
        <position position="67"/>
    </location>
    <ligand>
        <name>a divalent metal cation</name>
        <dbReference type="ChEBI" id="CHEBI:60240"/>
        <label>1</label>
    </ligand>
</feature>
<reference evidence="8 10" key="2">
    <citation type="submission" date="2016-10" db="EMBL/GenBank/DDBJ databases">
        <authorList>
            <person name="Varghese N."/>
            <person name="Submissions S."/>
        </authorList>
    </citation>
    <scope>NUCLEOTIDE SEQUENCE [LARGE SCALE GENOMIC DNA]</scope>
    <source>
        <strain evidence="8 10">DSM 22150</strain>
    </source>
</reference>
<feature type="binding site" evidence="6">
    <location>
        <position position="337"/>
    </location>
    <ligand>
        <name>a divalent metal cation</name>
        <dbReference type="ChEBI" id="CHEBI:60240"/>
        <label>1</label>
    </ligand>
</feature>
<dbReference type="GO" id="GO:0005737">
    <property type="term" value="C:cytoplasm"/>
    <property type="evidence" value="ECO:0007669"/>
    <property type="project" value="TreeGrafter"/>
</dbReference>
<dbReference type="OrthoDB" id="9792792at2"/>
<dbReference type="NCBIfam" id="TIGR00486">
    <property type="entry name" value="YbgI_SA1388"/>
    <property type="match status" value="1"/>
</dbReference>
<evidence type="ECO:0000256" key="2">
    <source>
        <dbReference type="ARBA" id="ARBA00011643"/>
    </source>
</evidence>
<keyword evidence="7" id="KW-0378">Hydrolase</keyword>
<evidence type="ECO:0000256" key="4">
    <source>
        <dbReference type="ARBA" id="ARBA00022723"/>
    </source>
</evidence>
<gene>
    <name evidence="8" type="ORF">SAMN05216375_10192</name>
    <name evidence="7" type="ORF">TR210_176</name>
</gene>
<evidence type="ECO:0000313" key="7">
    <source>
        <dbReference type="EMBL" id="CZQ81893.1"/>
    </source>
</evidence>
<dbReference type="PANTHER" id="PTHR13799">
    <property type="entry name" value="NGG1 INTERACTING FACTOR 3"/>
    <property type="match status" value="1"/>
</dbReference>
<keyword evidence="10" id="KW-1185">Reference proteome</keyword>
<dbReference type="InterPro" id="IPR015867">
    <property type="entry name" value="N-reg_PII/ATP_PRibTrfase_C"/>
</dbReference>